<feature type="binding site" evidence="18">
    <location>
        <position position="58"/>
    </location>
    <ligand>
        <name>K(+)</name>
        <dbReference type="ChEBI" id="CHEBI:29103"/>
    </ligand>
</feature>
<protein>
    <recommendedName>
        <fullName evidence="19">Bifunctional NAD(P)H-hydrate repair enzyme</fullName>
    </recommendedName>
    <alternativeName>
        <fullName evidence="19">Nicotinamide nucleotide repair protein</fullName>
    </alternativeName>
    <domain>
        <recommendedName>
            <fullName evidence="19">ADP-dependent (S)-NAD(P)H-hydrate dehydratase</fullName>
            <ecNumber evidence="19">4.2.1.136</ecNumber>
        </recommendedName>
        <alternativeName>
            <fullName evidence="19">ADP-dependent NAD(P)HX dehydratase</fullName>
        </alternativeName>
    </domain>
    <domain>
        <recommendedName>
            <fullName evidence="19">NAD(P)H-hydrate epimerase</fullName>
            <ecNumber evidence="19">5.1.99.6</ecNumber>
        </recommendedName>
    </domain>
</protein>
<comment type="similarity">
    <text evidence="18">Belongs to the NnrE/AIBP family.</text>
</comment>
<feature type="binding site" evidence="18">
    <location>
        <position position="151"/>
    </location>
    <ligand>
        <name>(6S)-NADPHX</name>
        <dbReference type="ChEBI" id="CHEBI:64076"/>
    </ligand>
</feature>
<dbReference type="GO" id="GO:0110051">
    <property type="term" value="P:metabolite repair"/>
    <property type="evidence" value="ECO:0007669"/>
    <property type="project" value="TreeGrafter"/>
</dbReference>
<comment type="catalytic activity">
    <reaction evidence="1 18 19">
        <text>(6R)-NADHX = (6S)-NADHX</text>
        <dbReference type="Rhea" id="RHEA:32215"/>
        <dbReference type="ChEBI" id="CHEBI:64074"/>
        <dbReference type="ChEBI" id="CHEBI:64075"/>
        <dbReference type="EC" id="5.1.99.6"/>
    </reaction>
</comment>
<dbReference type="AlphaFoldDB" id="A0A7W7Y3U2"/>
<keyword evidence="12 17" id="KW-0456">Lyase</keyword>
<evidence type="ECO:0000256" key="4">
    <source>
        <dbReference type="ARBA" id="ARBA00009524"/>
    </source>
</evidence>
<dbReference type="RefSeq" id="WP_183730559.1">
    <property type="nucleotide sequence ID" value="NZ_JACHID010000004.1"/>
</dbReference>
<feature type="binding site" evidence="17">
    <location>
        <position position="318"/>
    </location>
    <ligand>
        <name>(6S)-NADPHX</name>
        <dbReference type="ChEBI" id="CHEBI:64076"/>
    </ligand>
</feature>
<comment type="function">
    <text evidence="18">Catalyzes the epimerization of the S- and R-forms of NAD(P)HX, a damaged form of NAD(P)H that is a result of enzymatic or heat-dependent hydration. This is a prerequisite for the S-specific NAD(P)H-hydrate dehydratase to allow the repair of both epimers of NAD(P)HX.</text>
</comment>
<evidence type="ECO:0000256" key="16">
    <source>
        <dbReference type="ARBA" id="ARBA00049209"/>
    </source>
</evidence>
<reference evidence="22 23" key="1">
    <citation type="submission" date="2020-08" db="EMBL/GenBank/DDBJ databases">
        <title>Genomic Encyclopedia of Type Strains, Phase IV (KMG-IV): sequencing the most valuable type-strain genomes for metagenomic binning, comparative biology and taxonomic classification.</title>
        <authorList>
            <person name="Goeker M."/>
        </authorList>
    </citation>
    <scope>NUCLEOTIDE SEQUENCE [LARGE SCALE GENOMIC DNA]</scope>
    <source>
        <strain evidence="22 23">DSM 22071</strain>
    </source>
</reference>
<dbReference type="NCBIfam" id="TIGR00196">
    <property type="entry name" value="yjeF_cterm"/>
    <property type="match status" value="1"/>
</dbReference>
<dbReference type="PANTHER" id="PTHR12592:SF0">
    <property type="entry name" value="ATP-DEPENDENT (S)-NAD(P)H-HYDRATE DEHYDRATASE"/>
    <property type="match status" value="1"/>
</dbReference>
<evidence type="ECO:0000256" key="12">
    <source>
        <dbReference type="ARBA" id="ARBA00023239"/>
    </source>
</evidence>
<keyword evidence="8 17" id="KW-0521">NADP</keyword>
<evidence type="ECO:0000256" key="1">
    <source>
        <dbReference type="ARBA" id="ARBA00000013"/>
    </source>
</evidence>
<comment type="similarity">
    <text evidence="17">Belongs to the NnrD/CARKD family.</text>
</comment>
<dbReference type="Gene3D" id="3.40.50.10260">
    <property type="entry name" value="YjeF N-terminal domain"/>
    <property type="match status" value="1"/>
</dbReference>
<feature type="binding site" evidence="17">
    <location>
        <position position="440"/>
    </location>
    <ligand>
        <name>(6S)-NADPHX</name>
        <dbReference type="ChEBI" id="CHEBI:64076"/>
    </ligand>
</feature>
<evidence type="ECO:0000256" key="3">
    <source>
        <dbReference type="ARBA" id="ARBA00006001"/>
    </source>
</evidence>
<accession>A0A7W7Y3U2</accession>
<dbReference type="Gene3D" id="3.40.1190.20">
    <property type="match status" value="1"/>
</dbReference>
<feature type="binding site" evidence="18">
    <location>
        <begin position="123"/>
        <end position="129"/>
    </location>
    <ligand>
        <name>(6S)-NADPHX</name>
        <dbReference type="ChEBI" id="CHEBI:64076"/>
    </ligand>
</feature>
<feature type="binding site" evidence="18">
    <location>
        <begin position="57"/>
        <end position="61"/>
    </location>
    <ligand>
        <name>(6S)-NADPHX</name>
        <dbReference type="ChEBI" id="CHEBI:64076"/>
    </ligand>
</feature>
<dbReference type="CDD" id="cd01171">
    <property type="entry name" value="YXKO-related"/>
    <property type="match status" value="1"/>
</dbReference>
<dbReference type="EC" id="4.2.1.136" evidence="19"/>
<dbReference type="Pfam" id="PF01256">
    <property type="entry name" value="Carb_kinase"/>
    <property type="match status" value="1"/>
</dbReference>
<dbReference type="HAMAP" id="MF_01965">
    <property type="entry name" value="NADHX_dehydratase"/>
    <property type="match status" value="1"/>
</dbReference>
<evidence type="ECO:0000256" key="9">
    <source>
        <dbReference type="ARBA" id="ARBA00022958"/>
    </source>
</evidence>
<comment type="caution">
    <text evidence="18">Lacks conserved residue(s) required for the propagation of feature annotation.</text>
</comment>
<dbReference type="InterPro" id="IPR000631">
    <property type="entry name" value="CARKD"/>
</dbReference>
<comment type="similarity">
    <text evidence="4 19">In the C-terminal section; belongs to the NnrD/CARKD family.</text>
</comment>
<evidence type="ECO:0000256" key="11">
    <source>
        <dbReference type="ARBA" id="ARBA00023235"/>
    </source>
</evidence>
<comment type="function">
    <text evidence="17">Catalyzes the dehydration of the S-form of NAD(P)HX at the expense of ADP, which is converted to AMP. Together with NAD(P)HX epimerase, which catalyzes the epimerization of the S- and R-forms, the enzyme allows the repair of both epimers of NAD(P)HX, a damaged form of NAD(P)H that is a result of enzymatic or heat-dependent hydration.</text>
</comment>
<dbReference type="PANTHER" id="PTHR12592">
    <property type="entry name" value="ATP-DEPENDENT (S)-NAD(P)H-HYDRATE DEHYDRATASE FAMILY MEMBER"/>
    <property type="match status" value="1"/>
</dbReference>
<evidence type="ECO:0000256" key="2">
    <source>
        <dbReference type="ARBA" id="ARBA00000909"/>
    </source>
</evidence>
<dbReference type="HAMAP" id="MF_01966">
    <property type="entry name" value="NADHX_epimerase"/>
    <property type="match status" value="1"/>
</dbReference>
<dbReference type="InterPro" id="IPR036652">
    <property type="entry name" value="YjeF_N_dom_sf"/>
</dbReference>
<evidence type="ECO:0000259" key="21">
    <source>
        <dbReference type="PROSITE" id="PS51385"/>
    </source>
</evidence>
<dbReference type="InterPro" id="IPR030677">
    <property type="entry name" value="Nnr"/>
</dbReference>
<evidence type="ECO:0000313" key="22">
    <source>
        <dbReference type="EMBL" id="MBB5021596.1"/>
    </source>
</evidence>
<dbReference type="GO" id="GO:0046496">
    <property type="term" value="P:nicotinamide nucleotide metabolic process"/>
    <property type="evidence" value="ECO:0007669"/>
    <property type="project" value="UniProtKB-UniRule"/>
</dbReference>
<comment type="caution">
    <text evidence="22">The sequence shown here is derived from an EMBL/GenBank/DDBJ whole genome shotgun (WGS) entry which is preliminary data.</text>
</comment>
<keyword evidence="7 17" id="KW-0067">ATP-binding</keyword>
<keyword evidence="13" id="KW-0511">Multifunctional enzyme</keyword>
<comment type="subunit">
    <text evidence="17">Homotetramer.</text>
</comment>
<dbReference type="GO" id="GO:0052855">
    <property type="term" value="F:ADP-dependent NAD(P)H-hydrate dehydratase activity"/>
    <property type="evidence" value="ECO:0007669"/>
    <property type="project" value="UniProtKB-UniRule"/>
</dbReference>
<feature type="domain" description="YjeF N-terminal" evidence="21">
    <location>
        <begin position="9"/>
        <end position="208"/>
    </location>
</feature>
<name>A0A7W7Y3U2_9BACT</name>
<feature type="binding site" evidence="17">
    <location>
        <position position="373"/>
    </location>
    <ligand>
        <name>(6S)-NADPHX</name>
        <dbReference type="ChEBI" id="CHEBI:64076"/>
    </ligand>
</feature>
<dbReference type="GO" id="GO:0052856">
    <property type="term" value="F:NAD(P)HX epimerase activity"/>
    <property type="evidence" value="ECO:0007669"/>
    <property type="project" value="UniProtKB-UniRule"/>
</dbReference>
<feature type="domain" description="YjeF C-terminal" evidence="20">
    <location>
        <begin position="214"/>
        <end position="499"/>
    </location>
</feature>
<dbReference type="InterPro" id="IPR004443">
    <property type="entry name" value="YjeF_N_dom"/>
</dbReference>
<keyword evidence="10 17" id="KW-0520">NAD</keyword>
<dbReference type="InterPro" id="IPR029056">
    <property type="entry name" value="Ribokinase-like"/>
</dbReference>
<keyword evidence="23" id="KW-1185">Reference proteome</keyword>
<evidence type="ECO:0000256" key="15">
    <source>
        <dbReference type="ARBA" id="ARBA00048238"/>
    </source>
</evidence>
<dbReference type="NCBIfam" id="TIGR00197">
    <property type="entry name" value="yjeF_nterm"/>
    <property type="match status" value="1"/>
</dbReference>
<evidence type="ECO:0000256" key="19">
    <source>
        <dbReference type="PIRNR" id="PIRNR017184"/>
    </source>
</evidence>
<dbReference type="PROSITE" id="PS51383">
    <property type="entry name" value="YJEF_C_3"/>
    <property type="match status" value="1"/>
</dbReference>
<comment type="function">
    <text evidence="14 19">Bifunctional enzyme that catalyzes the epimerization of the S- and R-forms of NAD(P)HX and the dehydration of the S-form of NAD(P)HX at the expense of ADP, which is converted to AMP. This allows the repair of both epimers of NAD(P)HX, a damaged form of NAD(P)H that is a result of enzymatic or heat-dependent hydration.</text>
</comment>
<dbReference type="EMBL" id="JACHID010000004">
    <property type="protein sequence ID" value="MBB5021596.1"/>
    <property type="molecule type" value="Genomic_DNA"/>
</dbReference>
<dbReference type="SUPFAM" id="SSF53613">
    <property type="entry name" value="Ribokinase-like"/>
    <property type="match status" value="1"/>
</dbReference>
<comment type="catalytic activity">
    <reaction evidence="16 17 19">
        <text>(6S)-NADPHX + ADP = AMP + phosphate + NADPH + H(+)</text>
        <dbReference type="Rhea" id="RHEA:32235"/>
        <dbReference type="ChEBI" id="CHEBI:15378"/>
        <dbReference type="ChEBI" id="CHEBI:43474"/>
        <dbReference type="ChEBI" id="CHEBI:57783"/>
        <dbReference type="ChEBI" id="CHEBI:64076"/>
        <dbReference type="ChEBI" id="CHEBI:456215"/>
        <dbReference type="ChEBI" id="CHEBI:456216"/>
        <dbReference type="EC" id="4.2.1.136"/>
    </reaction>
</comment>
<evidence type="ECO:0000313" key="23">
    <source>
        <dbReference type="Proteomes" id="UP000528322"/>
    </source>
</evidence>
<evidence type="ECO:0000256" key="18">
    <source>
        <dbReference type="HAMAP-Rule" id="MF_01966"/>
    </source>
</evidence>
<evidence type="ECO:0000256" key="6">
    <source>
        <dbReference type="ARBA" id="ARBA00022741"/>
    </source>
</evidence>
<proteinExistence type="inferred from homology"/>
<dbReference type="InterPro" id="IPR017953">
    <property type="entry name" value="Carbohydrate_kinase_pred_CS"/>
</dbReference>
<dbReference type="SUPFAM" id="SSF64153">
    <property type="entry name" value="YjeF N-terminal domain-like"/>
    <property type="match status" value="1"/>
</dbReference>
<comment type="catalytic activity">
    <reaction evidence="2 18 19">
        <text>(6R)-NADPHX = (6S)-NADPHX</text>
        <dbReference type="Rhea" id="RHEA:32227"/>
        <dbReference type="ChEBI" id="CHEBI:64076"/>
        <dbReference type="ChEBI" id="CHEBI:64077"/>
        <dbReference type="EC" id="5.1.99.6"/>
    </reaction>
</comment>
<dbReference type="PIRSF" id="PIRSF017184">
    <property type="entry name" value="Nnr"/>
    <property type="match status" value="1"/>
</dbReference>
<dbReference type="GO" id="GO:0005524">
    <property type="term" value="F:ATP binding"/>
    <property type="evidence" value="ECO:0007669"/>
    <property type="project" value="UniProtKB-UniRule"/>
</dbReference>
<dbReference type="Proteomes" id="UP000528322">
    <property type="component" value="Unassembled WGS sequence"/>
</dbReference>
<dbReference type="GO" id="GO:0046872">
    <property type="term" value="F:metal ion binding"/>
    <property type="evidence" value="ECO:0007669"/>
    <property type="project" value="UniProtKB-UniRule"/>
</dbReference>
<evidence type="ECO:0000256" key="17">
    <source>
        <dbReference type="HAMAP-Rule" id="MF_01965"/>
    </source>
</evidence>
<comment type="similarity">
    <text evidence="3 19">In the N-terminal section; belongs to the NnrE/AIBP family.</text>
</comment>
<dbReference type="Pfam" id="PF03853">
    <property type="entry name" value="YjeF_N"/>
    <property type="match status" value="1"/>
</dbReference>
<feature type="binding site" evidence="17">
    <location>
        <begin position="410"/>
        <end position="414"/>
    </location>
    <ligand>
        <name>AMP</name>
        <dbReference type="ChEBI" id="CHEBI:456215"/>
    </ligand>
</feature>
<feature type="binding site" evidence="18">
    <location>
        <position position="154"/>
    </location>
    <ligand>
        <name>K(+)</name>
        <dbReference type="ChEBI" id="CHEBI:29103"/>
    </ligand>
</feature>
<comment type="catalytic activity">
    <reaction evidence="15 17 19">
        <text>(6S)-NADHX + ADP = AMP + phosphate + NADH + H(+)</text>
        <dbReference type="Rhea" id="RHEA:32223"/>
        <dbReference type="ChEBI" id="CHEBI:15378"/>
        <dbReference type="ChEBI" id="CHEBI:43474"/>
        <dbReference type="ChEBI" id="CHEBI:57945"/>
        <dbReference type="ChEBI" id="CHEBI:64074"/>
        <dbReference type="ChEBI" id="CHEBI:456215"/>
        <dbReference type="ChEBI" id="CHEBI:456216"/>
        <dbReference type="EC" id="4.2.1.136"/>
    </reaction>
</comment>
<dbReference type="EC" id="5.1.99.6" evidence="19"/>
<evidence type="ECO:0000256" key="10">
    <source>
        <dbReference type="ARBA" id="ARBA00023027"/>
    </source>
</evidence>
<evidence type="ECO:0000256" key="7">
    <source>
        <dbReference type="ARBA" id="ARBA00022840"/>
    </source>
</evidence>
<evidence type="ECO:0000256" key="5">
    <source>
        <dbReference type="ARBA" id="ARBA00022723"/>
    </source>
</evidence>
<evidence type="ECO:0000259" key="20">
    <source>
        <dbReference type="PROSITE" id="PS51383"/>
    </source>
</evidence>
<evidence type="ECO:0000256" key="8">
    <source>
        <dbReference type="ARBA" id="ARBA00022857"/>
    </source>
</evidence>
<feature type="binding site" evidence="17">
    <location>
        <position position="249"/>
    </location>
    <ligand>
        <name>(6S)-NADPHX</name>
        <dbReference type="ChEBI" id="CHEBI:64076"/>
    </ligand>
</feature>
<evidence type="ECO:0000256" key="14">
    <source>
        <dbReference type="ARBA" id="ARBA00025153"/>
    </source>
</evidence>
<keyword evidence="6 17" id="KW-0547">Nucleotide-binding</keyword>
<sequence>MRILNAQQMAQMDRYTIHELGVPGLLLMENAGMAVVRAITERVRPHQALAILCGKGNNGGDGYVIARLLYLQGYAVTIFHAGRPSTDDSRLNYDIAQRLRIPVMPLEAFEPQCFFAVVDALFGTGLERPIEGVFASAVEAANGVALRFAVDIPSGVCGTTGRLLGTAFNAHFTVTMEYPKRGHYLYPGANLRGELLVAPIGISSHALPPEAPHLVDQLRGALPRRNGDSHKGTFGHLLCVGGTVGKAGAIRLGAKAAMETGCGLVSVASNHQVVQSLQFAEPEIMSVIVPCYDSLLPEGDSASHVLEHPYDAMVIGPGGGRHSRLVQFYWEVIQGASCPVVIDADALYCEDEDRNDILEAIIRRSNGTVLTPHPKEFERLTGTPLPELESCKLDIAREWALKLGCTLVLKGARTTVAWSNGDVYLLDCPNAALAKGGSGDVLAGIIGSLLAQGMDADRAALEGCKLHALAGQIMSQRHGSYSGGPLKHIQSIATAIAQFEEEVQV</sequence>
<organism evidence="22 23">
    <name type="scientific">Desulfurispira natronophila</name>
    <dbReference type="NCBI Taxonomy" id="682562"/>
    <lineage>
        <taxon>Bacteria</taxon>
        <taxon>Pseudomonadati</taxon>
        <taxon>Chrysiogenota</taxon>
        <taxon>Chrysiogenia</taxon>
        <taxon>Chrysiogenales</taxon>
        <taxon>Chrysiogenaceae</taxon>
        <taxon>Desulfurispira</taxon>
    </lineage>
</organism>
<comment type="cofactor">
    <cofactor evidence="17">
        <name>Mg(2+)</name>
        <dbReference type="ChEBI" id="CHEBI:18420"/>
    </cofactor>
</comment>
<comment type="cofactor">
    <cofactor evidence="18 19">
        <name>K(+)</name>
        <dbReference type="ChEBI" id="CHEBI:29103"/>
    </cofactor>
    <text evidence="18 19">Binds 1 potassium ion per subunit.</text>
</comment>
<feature type="binding site" evidence="18">
    <location>
        <position position="119"/>
    </location>
    <ligand>
        <name>K(+)</name>
        <dbReference type="ChEBI" id="CHEBI:29103"/>
    </ligand>
</feature>
<keyword evidence="5 18" id="KW-0479">Metal-binding</keyword>
<evidence type="ECO:0000256" key="13">
    <source>
        <dbReference type="ARBA" id="ARBA00023268"/>
    </source>
</evidence>
<keyword evidence="11 18" id="KW-0413">Isomerase</keyword>
<gene>
    <name evidence="18" type="primary">nnrE</name>
    <name evidence="17" type="synonym">nnrD</name>
    <name evidence="22" type="ORF">HNR37_000908</name>
</gene>
<dbReference type="PROSITE" id="PS01050">
    <property type="entry name" value="YJEF_C_2"/>
    <property type="match status" value="1"/>
</dbReference>
<dbReference type="PROSITE" id="PS51385">
    <property type="entry name" value="YJEF_N"/>
    <property type="match status" value="1"/>
</dbReference>
<keyword evidence="9 18" id="KW-0630">Potassium</keyword>
<feature type="binding site" evidence="17">
    <location>
        <position position="439"/>
    </location>
    <ligand>
        <name>AMP</name>
        <dbReference type="ChEBI" id="CHEBI:456215"/>
    </ligand>
</feature>